<feature type="compositionally biased region" description="Basic and acidic residues" evidence="8">
    <location>
        <begin position="273"/>
        <end position="288"/>
    </location>
</feature>
<feature type="compositionally biased region" description="Basic residues" evidence="8">
    <location>
        <begin position="181"/>
        <end position="200"/>
    </location>
</feature>
<keyword evidence="4 7" id="KW-0863">Zinc-finger</keyword>
<feature type="compositionally biased region" description="Basic and acidic residues" evidence="8">
    <location>
        <begin position="201"/>
        <end position="215"/>
    </location>
</feature>
<feature type="region of interest" description="Disordered" evidence="8">
    <location>
        <begin position="146"/>
        <end position="303"/>
    </location>
</feature>
<dbReference type="Pfam" id="PF25879">
    <property type="entry name" value="WHD_LYAR"/>
    <property type="match status" value="1"/>
</dbReference>
<dbReference type="Pfam" id="PF08790">
    <property type="entry name" value="zf-LYAR"/>
    <property type="match status" value="1"/>
</dbReference>
<feature type="compositionally biased region" description="Basic residues" evidence="8">
    <location>
        <begin position="225"/>
        <end position="234"/>
    </location>
</feature>
<feature type="domain" description="Cell growth-regulating nucleolar protein-like winged helix" evidence="10">
    <location>
        <begin position="303"/>
        <end position="375"/>
    </location>
</feature>
<dbReference type="InterPro" id="IPR036236">
    <property type="entry name" value="Znf_C2H2_sf"/>
</dbReference>
<dbReference type="FunFam" id="3.30.1490.490:FF:000001">
    <property type="entry name" value="cell growth-regulating nucleolar protein-like"/>
    <property type="match status" value="1"/>
</dbReference>
<evidence type="ECO:0000259" key="10">
    <source>
        <dbReference type="Pfam" id="PF25879"/>
    </source>
</evidence>
<dbReference type="Proteomes" id="UP000288216">
    <property type="component" value="Unassembled WGS sequence"/>
</dbReference>
<dbReference type="PANTHER" id="PTHR13100:SF10">
    <property type="entry name" value="CELL GROWTH-REGULATING NUCLEOLAR PROTEIN"/>
    <property type="match status" value="1"/>
</dbReference>
<dbReference type="InterPro" id="IPR014898">
    <property type="entry name" value="Znf_C2H2_LYAR"/>
</dbReference>
<dbReference type="InterPro" id="IPR058719">
    <property type="entry name" value="WHD_LYAR"/>
</dbReference>
<keyword evidence="5" id="KW-0862">Zinc</keyword>
<proteinExistence type="predicted"/>
<protein>
    <submittedName>
        <fullName evidence="11">Uncharacterized protein</fullName>
    </submittedName>
</protein>
<dbReference type="GO" id="GO:0005730">
    <property type="term" value="C:nucleolus"/>
    <property type="evidence" value="ECO:0007669"/>
    <property type="project" value="TreeGrafter"/>
</dbReference>
<dbReference type="AlphaFoldDB" id="A0A401NVH8"/>
<feature type="domain" description="Zinc finger C2H2 LYAR-type" evidence="9">
    <location>
        <begin position="31"/>
        <end position="58"/>
    </location>
</feature>
<dbReference type="EMBL" id="BFAA01008109">
    <property type="protein sequence ID" value="GCB64883.1"/>
    <property type="molecule type" value="Genomic_DNA"/>
</dbReference>
<name>A0A401NVH8_SCYTO</name>
<dbReference type="PROSITE" id="PS51804">
    <property type="entry name" value="ZF_C2HC_LYAR"/>
    <property type="match status" value="2"/>
</dbReference>
<gene>
    <name evidence="11" type="ORF">scyTo_0014824</name>
</gene>
<keyword evidence="2" id="KW-0479">Metal-binding</keyword>
<dbReference type="GO" id="GO:0006364">
    <property type="term" value="P:rRNA processing"/>
    <property type="evidence" value="ECO:0007669"/>
    <property type="project" value="TreeGrafter"/>
</dbReference>
<dbReference type="OMA" id="DTHPISE"/>
<dbReference type="OrthoDB" id="21474at2759"/>
<dbReference type="GO" id="GO:0008270">
    <property type="term" value="F:zinc ion binding"/>
    <property type="evidence" value="ECO:0007669"/>
    <property type="project" value="UniProtKB-KW"/>
</dbReference>
<evidence type="ECO:0000313" key="12">
    <source>
        <dbReference type="Proteomes" id="UP000288216"/>
    </source>
</evidence>
<dbReference type="GO" id="GO:0003677">
    <property type="term" value="F:DNA binding"/>
    <property type="evidence" value="ECO:0007669"/>
    <property type="project" value="InterPro"/>
</dbReference>
<evidence type="ECO:0000256" key="7">
    <source>
        <dbReference type="PROSITE-ProRule" id="PRU01145"/>
    </source>
</evidence>
<evidence type="ECO:0000256" key="1">
    <source>
        <dbReference type="ARBA" id="ARBA00004123"/>
    </source>
</evidence>
<evidence type="ECO:0000256" key="3">
    <source>
        <dbReference type="ARBA" id="ARBA00022737"/>
    </source>
</evidence>
<dbReference type="STRING" id="75743.A0A401NVH8"/>
<evidence type="ECO:0000256" key="2">
    <source>
        <dbReference type="ARBA" id="ARBA00022723"/>
    </source>
</evidence>
<dbReference type="Gene3D" id="3.30.1490.490">
    <property type="match status" value="1"/>
</dbReference>
<keyword evidence="3" id="KW-0677">Repeat</keyword>
<keyword evidence="12" id="KW-1185">Reference proteome</keyword>
<comment type="subcellular location">
    <subcellularLocation>
        <location evidence="1">Nucleus</location>
    </subcellularLocation>
</comment>
<evidence type="ECO:0000259" key="9">
    <source>
        <dbReference type="Pfam" id="PF08790"/>
    </source>
</evidence>
<feature type="compositionally biased region" description="Basic residues" evidence="8">
    <location>
        <begin position="262"/>
        <end position="272"/>
    </location>
</feature>
<evidence type="ECO:0000313" key="11">
    <source>
        <dbReference type="EMBL" id="GCB64883.1"/>
    </source>
</evidence>
<dbReference type="InterPro" id="IPR039999">
    <property type="entry name" value="LYAR"/>
</dbReference>
<accession>A0A401NVH8</accession>
<dbReference type="PANTHER" id="PTHR13100">
    <property type="entry name" value="CELL GROWTH-REGULATING NUCLEOLAR PROTEIN LYAR"/>
    <property type="match status" value="1"/>
</dbReference>
<sequence>MVVFVCNGCGASVKKAQVEKHFSICRNSPCLSCIDCGKDFGRADYKTHIKCITEDEKYGGKGFEAKVKKGDVKQQQWMQKVHKAMNESNVSPKVQEILKQMEFCDNVPRKKAKFQNWMKNSLNIHNEALQGQVWEIFAAAIRNDKNDQQPKQNHIQNGVEPSESVEAQQSPEPVVENEKKERKKRGGKEKRQKKSKKEKKHFNSKEGENSSKQEPDSEVNEQQEKKKKKHKKQQKKEAAQAVENNSNQTEDCEQQDGEHLRGNKKSKKRKHKQSSEDEPISKQKKVEIPETEEVEENNDSKQGKFNWKRTIRIVLQRSPEHEISIKKLRKKVLAQYYSENGDSNYKSEVELLALFYKKISSNPKFKVLKDKVKLVK</sequence>
<organism evidence="11 12">
    <name type="scientific">Scyliorhinus torazame</name>
    <name type="common">Cloudy catshark</name>
    <name type="synonym">Catulus torazame</name>
    <dbReference type="NCBI Taxonomy" id="75743"/>
    <lineage>
        <taxon>Eukaryota</taxon>
        <taxon>Metazoa</taxon>
        <taxon>Chordata</taxon>
        <taxon>Craniata</taxon>
        <taxon>Vertebrata</taxon>
        <taxon>Chondrichthyes</taxon>
        <taxon>Elasmobranchii</taxon>
        <taxon>Galeomorphii</taxon>
        <taxon>Galeoidea</taxon>
        <taxon>Carcharhiniformes</taxon>
        <taxon>Scyliorhinidae</taxon>
        <taxon>Scyliorhinus</taxon>
    </lineage>
</organism>
<dbReference type="GO" id="GO:0000122">
    <property type="term" value="P:negative regulation of transcription by RNA polymerase II"/>
    <property type="evidence" value="ECO:0007669"/>
    <property type="project" value="TreeGrafter"/>
</dbReference>
<comment type="caution">
    <text evidence="11">The sequence shown here is derived from an EMBL/GenBank/DDBJ whole genome shotgun (WGS) entry which is preliminary data.</text>
</comment>
<reference evidence="11 12" key="1">
    <citation type="journal article" date="2018" name="Nat. Ecol. Evol.">
        <title>Shark genomes provide insights into elasmobranch evolution and the origin of vertebrates.</title>
        <authorList>
            <person name="Hara Y"/>
            <person name="Yamaguchi K"/>
            <person name="Onimaru K"/>
            <person name="Kadota M"/>
            <person name="Koyanagi M"/>
            <person name="Keeley SD"/>
            <person name="Tatsumi K"/>
            <person name="Tanaka K"/>
            <person name="Motone F"/>
            <person name="Kageyama Y"/>
            <person name="Nozu R"/>
            <person name="Adachi N"/>
            <person name="Nishimura O"/>
            <person name="Nakagawa R"/>
            <person name="Tanegashima C"/>
            <person name="Kiyatake I"/>
            <person name="Matsumoto R"/>
            <person name="Murakumo K"/>
            <person name="Nishida K"/>
            <person name="Terakita A"/>
            <person name="Kuratani S"/>
            <person name="Sato K"/>
            <person name="Hyodo S Kuraku.S."/>
        </authorList>
    </citation>
    <scope>NUCLEOTIDE SEQUENCE [LARGE SCALE GENOMIC DNA]</scope>
</reference>
<evidence type="ECO:0000256" key="6">
    <source>
        <dbReference type="ARBA" id="ARBA00023242"/>
    </source>
</evidence>
<keyword evidence="6" id="KW-0539">Nucleus</keyword>
<dbReference type="SUPFAM" id="SSF57667">
    <property type="entry name" value="beta-beta-alpha zinc fingers"/>
    <property type="match status" value="2"/>
</dbReference>
<evidence type="ECO:0000256" key="8">
    <source>
        <dbReference type="SAM" id="MobiDB-lite"/>
    </source>
</evidence>
<evidence type="ECO:0000256" key="4">
    <source>
        <dbReference type="ARBA" id="ARBA00022771"/>
    </source>
</evidence>
<evidence type="ECO:0000256" key="5">
    <source>
        <dbReference type="ARBA" id="ARBA00022833"/>
    </source>
</evidence>